<dbReference type="InterPro" id="IPR016135">
    <property type="entry name" value="UBQ-conjugating_enzyme/RWD"/>
</dbReference>
<evidence type="ECO:0000256" key="1">
    <source>
        <dbReference type="SAM" id="MobiDB-lite"/>
    </source>
</evidence>
<feature type="domain" description="UBC core" evidence="2">
    <location>
        <begin position="12"/>
        <end position="100"/>
    </location>
</feature>
<dbReference type="Gene3D" id="3.10.110.10">
    <property type="entry name" value="Ubiquitin Conjugating Enzyme"/>
    <property type="match status" value="1"/>
</dbReference>
<proteinExistence type="predicted"/>
<dbReference type="PANTHER" id="PTHR24067">
    <property type="entry name" value="UBIQUITIN-CONJUGATING ENZYME E2"/>
    <property type="match status" value="1"/>
</dbReference>
<dbReference type="Pfam" id="PF00179">
    <property type="entry name" value="UQ_con"/>
    <property type="match status" value="1"/>
</dbReference>
<feature type="region of interest" description="Disordered" evidence="1">
    <location>
        <begin position="126"/>
        <end position="146"/>
    </location>
</feature>
<dbReference type="SMART" id="SM00212">
    <property type="entry name" value="UBCc"/>
    <property type="match status" value="1"/>
</dbReference>
<name>A0A7J8KJ89_ROUAE</name>
<sequence length="219" mass="24470">MSGASTKRAPTTATQRLKQDYLRIKKDPVPYIRAEPLPSNILEWHYVVRGPEMTPYEGGYYHGKLVFPREFPFKPPSIYMITPELVCYSWVCRLRLHGQVRAEKHSAGVSRAHGWRRRPEAGAGPGLDAGWTCRRRRRSGPTPGVSFLKPVRGKQSRSVWFGFGADARSGARPRWGLPRAAGLGVEGEGLTLRFPSSRSVSSLGLVLVNPFFILLDLVT</sequence>
<accession>A0A7J8KJ89</accession>
<evidence type="ECO:0000313" key="4">
    <source>
        <dbReference type="Proteomes" id="UP000593571"/>
    </source>
</evidence>
<dbReference type="Proteomes" id="UP000593571">
    <property type="component" value="Unassembled WGS sequence"/>
</dbReference>
<evidence type="ECO:0000313" key="3">
    <source>
        <dbReference type="EMBL" id="KAF6508908.1"/>
    </source>
</evidence>
<dbReference type="SUPFAM" id="SSF54495">
    <property type="entry name" value="UBC-like"/>
    <property type="match status" value="1"/>
</dbReference>
<protein>
    <submittedName>
        <fullName evidence="3">Ubiquitin conjugating enzyme E2 J2</fullName>
    </submittedName>
</protein>
<dbReference type="AlphaFoldDB" id="A0A7J8KJ89"/>
<evidence type="ECO:0000259" key="2">
    <source>
        <dbReference type="PROSITE" id="PS50127"/>
    </source>
</evidence>
<gene>
    <name evidence="3" type="ORF">HJG63_020199</name>
</gene>
<organism evidence="3 4">
    <name type="scientific">Rousettus aegyptiacus</name>
    <name type="common">Egyptian fruit bat</name>
    <name type="synonym">Pteropus aegyptiacus</name>
    <dbReference type="NCBI Taxonomy" id="9407"/>
    <lineage>
        <taxon>Eukaryota</taxon>
        <taxon>Metazoa</taxon>
        <taxon>Chordata</taxon>
        <taxon>Craniata</taxon>
        <taxon>Vertebrata</taxon>
        <taxon>Euteleostomi</taxon>
        <taxon>Mammalia</taxon>
        <taxon>Eutheria</taxon>
        <taxon>Laurasiatheria</taxon>
        <taxon>Chiroptera</taxon>
        <taxon>Yinpterochiroptera</taxon>
        <taxon>Pteropodoidea</taxon>
        <taxon>Pteropodidae</taxon>
        <taxon>Rousettinae</taxon>
        <taxon>Rousettus</taxon>
    </lineage>
</organism>
<dbReference type="PROSITE" id="PS50127">
    <property type="entry name" value="UBC_2"/>
    <property type="match status" value="1"/>
</dbReference>
<dbReference type="EMBL" id="JACASE010000001">
    <property type="protein sequence ID" value="KAF6508908.1"/>
    <property type="molecule type" value="Genomic_DNA"/>
</dbReference>
<keyword evidence="4" id="KW-1185">Reference proteome</keyword>
<reference evidence="3 4" key="1">
    <citation type="journal article" date="2020" name="Nature">
        <title>Six reference-quality genomes reveal evolution of bat adaptations.</title>
        <authorList>
            <person name="Jebb D."/>
            <person name="Huang Z."/>
            <person name="Pippel M."/>
            <person name="Hughes G.M."/>
            <person name="Lavrichenko K."/>
            <person name="Devanna P."/>
            <person name="Winkler S."/>
            <person name="Jermiin L.S."/>
            <person name="Skirmuntt E.C."/>
            <person name="Katzourakis A."/>
            <person name="Burkitt-Gray L."/>
            <person name="Ray D.A."/>
            <person name="Sullivan K.A.M."/>
            <person name="Roscito J.G."/>
            <person name="Kirilenko B.M."/>
            <person name="Davalos L.M."/>
            <person name="Corthals A.P."/>
            <person name="Power M.L."/>
            <person name="Jones G."/>
            <person name="Ransome R.D."/>
            <person name="Dechmann D.K.N."/>
            <person name="Locatelli A.G."/>
            <person name="Puechmaille S.J."/>
            <person name="Fedrigo O."/>
            <person name="Jarvis E.D."/>
            <person name="Hiller M."/>
            <person name="Vernes S.C."/>
            <person name="Myers E.W."/>
            <person name="Teeling E.C."/>
        </authorList>
    </citation>
    <scope>NUCLEOTIDE SEQUENCE [LARGE SCALE GENOMIC DNA]</scope>
    <source>
        <strain evidence="3">MRouAeg1</strain>
        <tissue evidence="3">Muscle</tissue>
    </source>
</reference>
<comment type="caution">
    <text evidence="3">The sequence shown here is derived from an EMBL/GenBank/DDBJ whole genome shotgun (WGS) entry which is preliminary data.</text>
</comment>
<dbReference type="InterPro" id="IPR050113">
    <property type="entry name" value="Ub_conjugating_enzyme"/>
</dbReference>
<dbReference type="InterPro" id="IPR000608">
    <property type="entry name" value="UBC"/>
</dbReference>